<dbReference type="Gene3D" id="3.40.50.12780">
    <property type="entry name" value="N-terminal domain of ligase-like"/>
    <property type="match status" value="1"/>
</dbReference>
<name>A0A382KGI6_9ZZZZ</name>
<evidence type="ECO:0000256" key="1">
    <source>
        <dbReference type="ARBA" id="ARBA00006432"/>
    </source>
</evidence>
<evidence type="ECO:0000259" key="3">
    <source>
        <dbReference type="Pfam" id="PF16177"/>
    </source>
</evidence>
<dbReference type="SUPFAM" id="SSF56801">
    <property type="entry name" value="Acetyl-CoA synthetase-like"/>
    <property type="match status" value="1"/>
</dbReference>
<proteinExistence type="inferred from homology"/>
<dbReference type="PANTHER" id="PTHR24095:SF14">
    <property type="entry name" value="ACETYL-COENZYME A SYNTHETASE 1"/>
    <property type="match status" value="1"/>
</dbReference>
<dbReference type="GO" id="GO:0006085">
    <property type="term" value="P:acetyl-CoA biosynthetic process"/>
    <property type="evidence" value="ECO:0007669"/>
    <property type="project" value="TreeGrafter"/>
</dbReference>
<sequence length="142" mass="16715">MKSFKPNKETSEKAHVSSLKEYQEIYDYSISNPKEFWAEQAERITWFKKWDQVWNWDFKEADISWYNGAQLNACYNCVDRHVENGYGNETALIWEGNDPSENKTLTYNDLLKEVQLAANSLKNLGVEKGDRVCIYMQMIPEL</sequence>
<reference evidence="4" key="1">
    <citation type="submission" date="2018-05" db="EMBL/GenBank/DDBJ databases">
        <authorList>
            <person name="Lanie J.A."/>
            <person name="Ng W.-L."/>
            <person name="Kazmierczak K.M."/>
            <person name="Andrzejewski T.M."/>
            <person name="Davidsen T.M."/>
            <person name="Wayne K.J."/>
            <person name="Tettelin H."/>
            <person name="Glass J.I."/>
            <person name="Rusch D."/>
            <person name="Podicherti R."/>
            <person name="Tsui H.-C.T."/>
            <person name="Winkler M.E."/>
        </authorList>
    </citation>
    <scope>NUCLEOTIDE SEQUENCE</scope>
</reference>
<evidence type="ECO:0008006" key="5">
    <source>
        <dbReference type="Google" id="ProtNLM"/>
    </source>
</evidence>
<accession>A0A382KGI6</accession>
<dbReference type="GO" id="GO:0003987">
    <property type="term" value="F:acetate-CoA ligase activity"/>
    <property type="evidence" value="ECO:0007669"/>
    <property type="project" value="TreeGrafter"/>
</dbReference>
<dbReference type="PANTHER" id="PTHR24095">
    <property type="entry name" value="ACETYL-COENZYME A SYNTHETASE"/>
    <property type="match status" value="1"/>
</dbReference>
<evidence type="ECO:0000259" key="2">
    <source>
        <dbReference type="Pfam" id="PF00501"/>
    </source>
</evidence>
<dbReference type="EMBL" id="UINC01080417">
    <property type="protein sequence ID" value="SVC23329.1"/>
    <property type="molecule type" value="Genomic_DNA"/>
</dbReference>
<dbReference type="Pfam" id="PF16177">
    <property type="entry name" value="ACAS_N"/>
    <property type="match status" value="1"/>
</dbReference>
<dbReference type="InterPro" id="IPR032387">
    <property type="entry name" value="ACAS_N"/>
</dbReference>
<comment type="similarity">
    <text evidence="1">Belongs to the ATP-dependent AMP-binding enzyme family.</text>
</comment>
<evidence type="ECO:0000313" key="4">
    <source>
        <dbReference type="EMBL" id="SVC23329.1"/>
    </source>
</evidence>
<dbReference type="Pfam" id="PF00501">
    <property type="entry name" value="AMP-binding"/>
    <property type="match status" value="1"/>
</dbReference>
<feature type="non-terminal residue" evidence="4">
    <location>
        <position position="142"/>
    </location>
</feature>
<dbReference type="InterPro" id="IPR042099">
    <property type="entry name" value="ANL_N_sf"/>
</dbReference>
<feature type="domain" description="Acetyl-coenzyme A synthetase N-terminal" evidence="3">
    <location>
        <begin position="22"/>
        <end position="77"/>
    </location>
</feature>
<dbReference type="AlphaFoldDB" id="A0A382KGI6"/>
<gene>
    <name evidence="4" type="ORF">METZ01_LOCUS276183</name>
</gene>
<dbReference type="InterPro" id="IPR000873">
    <property type="entry name" value="AMP-dep_synth/lig_dom"/>
</dbReference>
<protein>
    <recommendedName>
        <fullName evidence="5">Acetyl-coenzyme A synthetase N-terminal domain-containing protein</fullName>
    </recommendedName>
</protein>
<feature type="domain" description="AMP-dependent synthetase/ligase" evidence="2">
    <location>
        <begin position="84"/>
        <end position="142"/>
    </location>
</feature>
<organism evidence="4">
    <name type="scientific">marine metagenome</name>
    <dbReference type="NCBI Taxonomy" id="408172"/>
    <lineage>
        <taxon>unclassified sequences</taxon>
        <taxon>metagenomes</taxon>
        <taxon>ecological metagenomes</taxon>
    </lineage>
</organism>